<dbReference type="AlphaFoldDB" id="A0ABD0UN23"/>
<protein>
    <recommendedName>
        <fullName evidence="3">ATPase AAA-type core domain-containing protein</fullName>
    </recommendedName>
</protein>
<keyword evidence="5" id="KW-1185">Reference proteome</keyword>
<dbReference type="InterPro" id="IPR027417">
    <property type="entry name" value="P-loop_NTPase"/>
</dbReference>
<dbReference type="SUPFAM" id="SSF52540">
    <property type="entry name" value="P-loop containing nucleoside triphosphate hydrolases"/>
    <property type="match status" value="1"/>
</dbReference>
<evidence type="ECO:0000256" key="1">
    <source>
        <dbReference type="ARBA" id="ARBA00022741"/>
    </source>
</evidence>
<dbReference type="Gene3D" id="1.25.10.10">
    <property type="entry name" value="Leucine-rich Repeat Variant"/>
    <property type="match status" value="1"/>
</dbReference>
<dbReference type="InterPro" id="IPR016024">
    <property type="entry name" value="ARM-type_fold"/>
</dbReference>
<dbReference type="InterPro" id="IPR002554">
    <property type="entry name" value="PP2A_B56"/>
</dbReference>
<dbReference type="Pfam" id="PF00004">
    <property type="entry name" value="AAA"/>
    <property type="match status" value="1"/>
</dbReference>
<feature type="domain" description="ATPase AAA-type core" evidence="3">
    <location>
        <begin position="203"/>
        <end position="275"/>
    </location>
</feature>
<dbReference type="PANTHER" id="PTHR45644:SF3">
    <property type="entry name" value="FI08533P-RELATED"/>
    <property type="match status" value="1"/>
</dbReference>
<proteinExistence type="predicted"/>
<reference evidence="4 5" key="1">
    <citation type="journal article" date="2024" name="Plant Biotechnol. J.">
        <title>Dendrobium thyrsiflorum genome and its molecular insights into genes involved in important horticultural traits.</title>
        <authorList>
            <person name="Chen B."/>
            <person name="Wang J.Y."/>
            <person name="Zheng P.J."/>
            <person name="Li K.L."/>
            <person name="Liang Y.M."/>
            <person name="Chen X.F."/>
            <person name="Zhang C."/>
            <person name="Zhao X."/>
            <person name="He X."/>
            <person name="Zhang G.Q."/>
            <person name="Liu Z.J."/>
            <person name="Xu Q."/>
        </authorList>
    </citation>
    <scope>NUCLEOTIDE SEQUENCE [LARGE SCALE GENOMIC DNA]</scope>
    <source>
        <strain evidence="4">GZMU011</strain>
    </source>
</reference>
<dbReference type="Gene3D" id="3.40.50.300">
    <property type="entry name" value="P-loop containing nucleotide triphosphate hydrolases"/>
    <property type="match status" value="1"/>
</dbReference>
<dbReference type="Proteomes" id="UP001552299">
    <property type="component" value="Unassembled WGS sequence"/>
</dbReference>
<dbReference type="PANTHER" id="PTHR45644">
    <property type="entry name" value="AAA ATPASE, PUTATIVE (AFU_ORTHOLOGUE AFUA_2G12920)-RELATED-RELATED"/>
    <property type="match status" value="1"/>
</dbReference>
<evidence type="ECO:0000313" key="5">
    <source>
        <dbReference type="Proteomes" id="UP001552299"/>
    </source>
</evidence>
<evidence type="ECO:0000259" key="3">
    <source>
        <dbReference type="Pfam" id="PF00004"/>
    </source>
</evidence>
<dbReference type="InterPro" id="IPR011989">
    <property type="entry name" value="ARM-like"/>
</dbReference>
<dbReference type="EMBL" id="JANQDX010000012">
    <property type="protein sequence ID" value="KAL0914238.1"/>
    <property type="molecule type" value="Genomic_DNA"/>
</dbReference>
<gene>
    <name evidence="4" type="ORF">M5K25_014564</name>
</gene>
<evidence type="ECO:0000256" key="2">
    <source>
        <dbReference type="ARBA" id="ARBA00022840"/>
    </source>
</evidence>
<dbReference type="InterPro" id="IPR051701">
    <property type="entry name" value="Mito_OM_Translocase_MSP1"/>
</dbReference>
<accession>A0ABD0UN23</accession>
<dbReference type="InterPro" id="IPR003959">
    <property type="entry name" value="ATPase_AAA_core"/>
</dbReference>
<dbReference type="Pfam" id="PF01603">
    <property type="entry name" value="B56"/>
    <property type="match status" value="1"/>
</dbReference>
<dbReference type="SUPFAM" id="SSF48371">
    <property type="entry name" value="ARM repeat"/>
    <property type="match status" value="1"/>
</dbReference>
<organism evidence="4 5">
    <name type="scientific">Dendrobium thyrsiflorum</name>
    <name type="common">Pinecone-like raceme dendrobium</name>
    <name type="synonym">Orchid</name>
    <dbReference type="NCBI Taxonomy" id="117978"/>
    <lineage>
        <taxon>Eukaryota</taxon>
        <taxon>Viridiplantae</taxon>
        <taxon>Streptophyta</taxon>
        <taxon>Embryophyta</taxon>
        <taxon>Tracheophyta</taxon>
        <taxon>Spermatophyta</taxon>
        <taxon>Magnoliopsida</taxon>
        <taxon>Liliopsida</taxon>
        <taxon>Asparagales</taxon>
        <taxon>Orchidaceae</taxon>
        <taxon>Epidendroideae</taxon>
        <taxon>Malaxideae</taxon>
        <taxon>Dendrobiinae</taxon>
        <taxon>Dendrobium</taxon>
    </lineage>
</organism>
<comment type="caution">
    <text evidence="4">The sequence shown here is derived from an EMBL/GenBank/DDBJ whole genome shotgun (WGS) entry which is preliminary data.</text>
</comment>
<keyword evidence="1" id="KW-0547">Nucleotide-binding</keyword>
<evidence type="ECO:0000313" key="4">
    <source>
        <dbReference type="EMBL" id="KAL0914238.1"/>
    </source>
</evidence>
<dbReference type="GO" id="GO:0005524">
    <property type="term" value="F:ATP binding"/>
    <property type="evidence" value="ECO:0007669"/>
    <property type="project" value="UniProtKB-KW"/>
</dbReference>
<name>A0ABD0UN23_DENTH</name>
<sequence length="280" mass="31279">MTDGFKCLRRGARWLFCSDVGLEWVGFDRVVPSIEDLKETKWLPTELLCKLIPLNNVSGAGQQTLGEEYCDLSQVADSYELPPTPARRVCIIIYQSVQQAFDLRHPPALIPLHKPKPVSVYDQQLPYCITQFVYKDHKLADTVVSGLNVRACDVINPVHIEAEFDSIGGLENIKTSLFELVILPLRRPKLFAHGKLLSPQKGVLLYGPPGTVKTMLAKALAKESGVVFINVRVSNLMSKWFGDARKLVAAVISLAYKLQPAIIFIDEVDSFLGQHRNTDH</sequence>
<keyword evidence="2" id="KW-0067">ATP-binding</keyword>